<evidence type="ECO:0000256" key="4">
    <source>
        <dbReference type="ARBA" id="ARBA00022559"/>
    </source>
</evidence>
<keyword evidence="10 15" id="KW-1015">Disulfide bond</keyword>
<keyword evidence="6 13" id="KW-0479">Metal-binding</keyword>
<dbReference type="InterPro" id="IPR033905">
    <property type="entry name" value="Secretory_peroxidase"/>
</dbReference>
<feature type="disulfide bond" evidence="15">
    <location>
        <begin position="88"/>
        <end position="230"/>
    </location>
</feature>
<keyword evidence="21" id="KW-1185">Reference proteome</keyword>
<dbReference type="Gene3D" id="1.10.520.10">
    <property type="match status" value="1"/>
</dbReference>
<feature type="binding site" evidence="13">
    <location>
        <position position="393"/>
    </location>
    <ligand>
        <name>Ca(2+)</name>
        <dbReference type="ChEBI" id="CHEBI:29108"/>
        <label>2</label>
    </ligand>
</feature>
<feature type="binding site" evidence="13">
    <location>
        <position position="192"/>
    </location>
    <ligand>
        <name>Ca(2+)</name>
        <dbReference type="ChEBI" id="CHEBI:29108"/>
        <label>1</label>
    </ligand>
</feature>
<dbReference type="InterPro" id="IPR019793">
    <property type="entry name" value="Peroxidases_heam-ligand_BS"/>
</dbReference>
<comment type="caution">
    <text evidence="20">The sequence shown here is derived from an EMBL/GenBank/DDBJ whole genome shotgun (WGS) entry which is preliminary data.</text>
</comment>
<feature type="disulfide bond" evidence="15">
    <location>
        <begin position="315"/>
        <end position="347"/>
    </location>
</feature>
<evidence type="ECO:0000256" key="12">
    <source>
        <dbReference type="PIRSR" id="PIRSR600823-2"/>
    </source>
</evidence>
<keyword evidence="9 13" id="KW-0408">Iron</keyword>
<feature type="binding site" evidence="13">
    <location>
        <position position="204"/>
    </location>
    <ligand>
        <name>Ca(2+)</name>
        <dbReference type="ChEBI" id="CHEBI:29108"/>
        <label>1</label>
    </ligand>
</feature>
<evidence type="ECO:0000256" key="3">
    <source>
        <dbReference type="ARBA" id="ARBA00012313"/>
    </source>
</evidence>
<keyword evidence="17" id="KW-0812">Transmembrane</keyword>
<feature type="transmembrane region" description="Helical" evidence="17">
    <location>
        <begin position="161"/>
        <end position="186"/>
    </location>
</feature>
<feature type="binding site" evidence="13">
    <location>
        <position position="120"/>
    </location>
    <ligand>
        <name>Ca(2+)</name>
        <dbReference type="ChEBI" id="CHEBI:29108"/>
        <label>1</label>
    </ligand>
</feature>
<evidence type="ECO:0000256" key="7">
    <source>
        <dbReference type="ARBA" id="ARBA00022837"/>
    </source>
</evidence>
<keyword evidence="17" id="KW-1133">Transmembrane helix</keyword>
<feature type="transmembrane region" description="Helical" evidence="17">
    <location>
        <begin position="129"/>
        <end position="149"/>
    </location>
</feature>
<evidence type="ECO:0000313" key="20">
    <source>
        <dbReference type="EMBL" id="KAF7123709.1"/>
    </source>
</evidence>
<evidence type="ECO:0000313" key="21">
    <source>
        <dbReference type="Proteomes" id="UP000626092"/>
    </source>
</evidence>
<dbReference type="GO" id="GO:0042744">
    <property type="term" value="P:hydrogen peroxide catabolic process"/>
    <property type="evidence" value="ECO:0007669"/>
    <property type="project" value="InterPro"/>
</dbReference>
<dbReference type="Gene3D" id="1.10.420.10">
    <property type="entry name" value="Peroxidase, domain 2"/>
    <property type="match status" value="1"/>
</dbReference>
<dbReference type="InterPro" id="IPR010255">
    <property type="entry name" value="Haem_peroxidase_sf"/>
</dbReference>
<comment type="cofactor">
    <cofactor evidence="13">
        <name>heme b</name>
        <dbReference type="ChEBI" id="CHEBI:60344"/>
    </cofactor>
    <text evidence="13">Binds 1 heme b (iron(II)-protoporphyrin IX) group per subunit.</text>
</comment>
<evidence type="ECO:0000256" key="17">
    <source>
        <dbReference type="SAM" id="Phobius"/>
    </source>
</evidence>
<feature type="binding site" evidence="12">
    <location>
        <position position="278"/>
    </location>
    <ligand>
        <name>substrate</name>
    </ligand>
</feature>
<evidence type="ECO:0000256" key="14">
    <source>
        <dbReference type="PIRSR" id="PIRSR600823-4"/>
    </source>
</evidence>
<dbReference type="GO" id="GO:0020037">
    <property type="term" value="F:heme binding"/>
    <property type="evidence" value="ECO:0007669"/>
    <property type="project" value="InterPro"/>
</dbReference>
<keyword evidence="7 13" id="KW-0106">Calcium</keyword>
<dbReference type="PROSITE" id="PS00436">
    <property type="entry name" value="PEROXIDASE_2"/>
    <property type="match status" value="1"/>
</dbReference>
<evidence type="ECO:0000256" key="5">
    <source>
        <dbReference type="ARBA" id="ARBA00022617"/>
    </source>
</evidence>
<evidence type="ECO:0000256" key="10">
    <source>
        <dbReference type="ARBA" id="ARBA00023157"/>
    </source>
</evidence>
<dbReference type="Pfam" id="PF00141">
    <property type="entry name" value="peroxidase"/>
    <property type="match status" value="1"/>
</dbReference>
<dbReference type="GO" id="GO:0006979">
    <property type="term" value="P:response to oxidative stress"/>
    <property type="evidence" value="ECO:0007669"/>
    <property type="project" value="InterPro"/>
</dbReference>
<keyword evidence="5" id="KW-0349">Heme</keyword>
<evidence type="ECO:0000256" key="9">
    <source>
        <dbReference type="ARBA" id="ARBA00023004"/>
    </source>
</evidence>
<sequence length="474" mass="52197">MDFMRKLSFLVFLMCVLISLKKENAETKKSFPAIAMSPSNSASSMSRPMFLSNKFKKQQEASDSSSSGYDFYGDSSGSLEYDFYRESCPEAEKIIRSRVQDLYSRHADVAPSLLRLVFHDCFIEVKSSVLSFLFFLLNINLGLLLNYLLIRGFILCNFVKYILSPNWVLIVNTTNCCCFVFLILLFQGCDASVLLDAVDGVDGEKESPPNETLKGFDVIDIIKSELEEACPGIVSCADILVFAARESVALAGGPFYPLETGRRDSTMSFSEVATYDLPTPYDILPKTVASFALRGFNERETVSLLGAHSIGTIHCRFFLSRLYNFDGTDEPDPTLDIEFLNLLRSRCNNNHTSSSPSLSPSPSPSSSCPSLSPSCVGEPVSPPSPQVPGVEMDYEGKGSGFGTLYYRSLHQGRGILYVDQQLTVGEGTEAWVKAYASDASLFRRDFAKAMMKLSNLGVLIAPAGQVRISCSKTV</sequence>
<dbReference type="GO" id="GO:0046872">
    <property type="term" value="F:metal ion binding"/>
    <property type="evidence" value="ECO:0007669"/>
    <property type="project" value="UniProtKB-KW"/>
</dbReference>
<dbReference type="OrthoDB" id="2113341at2759"/>
<keyword evidence="18" id="KW-0732">Signal</keyword>
<feature type="binding site" evidence="13">
    <location>
        <position position="188"/>
    </location>
    <ligand>
        <name>Ca(2+)</name>
        <dbReference type="ChEBI" id="CHEBI:29108"/>
        <label>1</label>
    </ligand>
</feature>
<dbReference type="AlphaFoldDB" id="A0A834L8M3"/>
<dbReference type="PRINTS" id="PR00461">
    <property type="entry name" value="PLPEROXIDASE"/>
</dbReference>
<feature type="region of interest" description="Disordered" evidence="16">
    <location>
        <begin position="351"/>
        <end position="388"/>
    </location>
</feature>
<keyword evidence="4" id="KW-0575">Peroxidase</keyword>
<evidence type="ECO:0000256" key="16">
    <source>
        <dbReference type="SAM" id="MobiDB-lite"/>
    </source>
</evidence>
<dbReference type="PROSITE" id="PS00435">
    <property type="entry name" value="PEROXIDASE_1"/>
    <property type="match status" value="1"/>
</dbReference>
<comment type="catalytic activity">
    <reaction evidence="1">
        <text>2 a phenolic donor + H2O2 = 2 a phenolic radical donor + 2 H2O</text>
        <dbReference type="Rhea" id="RHEA:56136"/>
        <dbReference type="ChEBI" id="CHEBI:15377"/>
        <dbReference type="ChEBI" id="CHEBI:16240"/>
        <dbReference type="ChEBI" id="CHEBI:139520"/>
        <dbReference type="ChEBI" id="CHEBI:139521"/>
        <dbReference type="EC" id="1.11.1.7"/>
    </reaction>
</comment>
<evidence type="ECO:0000256" key="2">
    <source>
        <dbReference type="ARBA" id="ARBA00006873"/>
    </source>
</evidence>
<feature type="disulfide bond" evidence="15">
    <location>
        <begin position="121"/>
        <end position="189"/>
    </location>
</feature>
<dbReference type="SUPFAM" id="SSF48113">
    <property type="entry name" value="Heme-dependent peroxidases"/>
    <property type="match status" value="1"/>
</dbReference>
<dbReference type="GO" id="GO:0140825">
    <property type="term" value="F:lactoperoxidase activity"/>
    <property type="evidence" value="ECO:0007669"/>
    <property type="project" value="UniProtKB-EC"/>
</dbReference>
<dbReference type="EC" id="1.11.1.7" evidence="3"/>
<dbReference type="InterPro" id="IPR000823">
    <property type="entry name" value="Peroxidase_pln"/>
</dbReference>
<dbReference type="CDD" id="cd00693">
    <property type="entry name" value="secretory_peroxidase"/>
    <property type="match status" value="1"/>
</dbReference>
<dbReference type="Proteomes" id="UP000626092">
    <property type="component" value="Unassembled WGS sequence"/>
</dbReference>
<protein>
    <recommendedName>
        <fullName evidence="3">peroxidase</fullName>
        <ecNumber evidence="3">1.11.1.7</ecNumber>
    </recommendedName>
</protein>
<feature type="site" description="Transition state stabilizer" evidence="14">
    <location>
        <position position="115"/>
    </location>
</feature>
<proteinExistence type="inferred from homology"/>
<keyword evidence="17" id="KW-0472">Membrane</keyword>
<evidence type="ECO:0000256" key="18">
    <source>
        <dbReference type="SAM" id="SignalP"/>
    </source>
</evidence>
<evidence type="ECO:0000259" key="19">
    <source>
        <dbReference type="PROSITE" id="PS50873"/>
    </source>
</evidence>
<organism evidence="20 21">
    <name type="scientific">Rhododendron simsii</name>
    <name type="common">Sims's rhododendron</name>
    <dbReference type="NCBI Taxonomy" id="118357"/>
    <lineage>
        <taxon>Eukaryota</taxon>
        <taxon>Viridiplantae</taxon>
        <taxon>Streptophyta</taxon>
        <taxon>Embryophyta</taxon>
        <taxon>Tracheophyta</taxon>
        <taxon>Spermatophyta</taxon>
        <taxon>Magnoliopsida</taxon>
        <taxon>eudicotyledons</taxon>
        <taxon>Gunneridae</taxon>
        <taxon>Pentapetalae</taxon>
        <taxon>asterids</taxon>
        <taxon>Ericales</taxon>
        <taxon>Ericaceae</taxon>
        <taxon>Ericoideae</taxon>
        <taxon>Rhodoreae</taxon>
        <taxon>Rhododendron</taxon>
    </lineage>
</organism>
<keyword evidence="8" id="KW-0560">Oxidoreductase</keyword>
<accession>A0A834L8M3</accession>
<dbReference type="EMBL" id="WJXA01000012">
    <property type="protein sequence ID" value="KAF7123709.1"/>
    <property type="molecule type" value="Genomic_DNA"/>
</dbReference>
<evidence type="ECO:0000256" key="8">
    <source>
        <dbReference type="ARBA" id="ARBA00023002"/>
    </source>
</evidence>
<feature type="domain" description="Plant heme peroxidase family profile" evidence="19">
    <location>
        <begin position="78"/>
        <end position="474"/>
    </location>
</feature>
<feature type="chain" id="PRO_5032301610" description="peroxidase" evidence="18">
    <location>
        <begin position="26"/>
        <end position="474"/>
    </location>
</feature>
<feature type="disulfide bond" evidence="15">
    <location>
        <begin position="236"/>
        <end position="470"/>
    </location>
</feature>
<evidence type="ECO:0000256" key="6">
    <source>
        <dbReference type="ARBA" id="ARBA00022723"/>
    </source>
</evidence>
<comment type="cofactor">
    <cofactor evidence="13">
        <name>Ca(2+)</name>
        <dbReference type="ChEBI" id="CHEBI:29108"/>
    </cofactor>
    <text evidence="13">Binds 2 calcium ions per subunit.</text>
</comment>
<feature type="binding site" evidence="13">
    <location>
        <position position="190"/>
    </location>
    <ligand>
        <name>Ca(2+)</name>
        <dbReference type="ChEBI" id="CHEBI:29108"/>
        <label>1</label>
    </ligand>
</feature>
<dbReference type="InterPro" id="IPR019794">
    <property type="entry name" value="Peroxidases_AS"/>
</dbReference>
<evidence type="ECO:0000256" key="11">
    <source>
        <dbReference type="PIRSR" id="PIRSR600823-1"/>
    </source>
</evidence>
<evidence type="ECO:0000256" key="1">
    <source>
        <dbReference type="ARBA" id="ARBA00000189"/>
    </source>
</evidence>
<evidence type="ECO:0000256" key="15">
    <source>
        <dbReference type="PIRSR" id="PIRSR600823-5"/>
    </source>
</evidence>
<dbReference type="PROSITE" id="PS50873">
    <property type="entry name" value="PEROXIDASE_4"/>
    <property type="match status" value="1"/>
</dbReference>
<feature type="compositionally biased region" description="Low complexity" evidence="16">
    <location>
        <begin position="353"/>
        <end position="379"/>
    </location>
</feature>
<dbReference type="PANTHER" id="PTHR31235">
    <property type="entry name" value="PEROXIDASE 25-RELATED"/>
    <property type="match status" value="1"/>
</dbReference>
<dbReference type="InterPro" id="IPR002016">
    <property type="entry name" value="Haem_peroxidase"/>
</dbReference>
<feature type="signal peptide" evidence="18">
    <location>
        <begin position="1"/>
        <end position="25"/>
    </location>
</feature>
<evidence type="ECO:0000256" key="13">
    <source>
        <dbReference type="PIRSR" id="PIRSR600823-3"/>
    </source>
</evidence>
<reference evidence="20" key="1">
    <citation type="submission" date="2019-11" db="EMBL/GenBank/DDBJ databases">
        <authorList>
            <person name="Liu Y."/>
            <person name="Hou J."/>
            <person name="Li T.-Q."/>
            <person name="Guan C.-H."/>
            <person name="Wu X."/>
            <person name="Wu H.-Z."/>
            <person name="Ling F."/>
            <person name="Zhang R."/>
            <person name="Shi X.-G."/>
            <person name="Ren J.-P."/>
            <person name="Chen E.-F."/>
            <person name="Sun J.-M."/>
        </authorList>
    </citation>
    <scope>NUCLEOTIDE SEQUENCE</scope>
    <source>
        <strain evidence="20">Adult_tree_wgs_1</strain>
        <tissue evidence="20">Leaves</tissue>
    </source>
</reference>
<feature type="binding site" description="axial binding residue" evidence="13">
    <location>
        <position position="308"/>
    </location>
    <ligand>
        <name>heme b</name>
        <dbReference type="ChEBI" id="CHEBI:60344"/>
    </ligand>
    <ligandPart>
        <name>Fe</name>
        <dbReference type="ChEBI" id="CHEBI:18248"/>
    </ligandPart>
</feature>
<feature type="active site" description="Proton acceptor" evidence="11">
    <location>
        <position position="119"/>
    </location>
</feature>
<name>A0A834L8M3_RHOSS</name>
<gene>
    <name evidence="20" type="ORF">RHSIM_Rhsim12G0199100</name>
</gene>
<comment type="similarity">
    <text evidence="2">Belongs to the peroxidase family. Ascorbate peroxidase subfamily.</text>
</comment>